<reference evidence="1 2" key="1">
    <citation type="submission" date="2024-12" db="EMBL/GenBank/DDBJ databases">
        <title>The unique morphological basis and parallel evolutionary history of personate flowers in Penstemon.</title>
        <authorList>
            <person name="Depatie T.H."/>
            <person name="Wessinger C.A."/>
        </authorList>
    </citation>
    <scope>NUCLEOTIDE SEQUENCE [LARGE SCALE GENOMIC DNA]</scope>
    <source>
        <strain evidence="1">WTNN_2</strain>
        <tissue evidence="1">Leaf</tissue>
    </source>
</reference>
<dbReference type="Proteomes" id="UP001634393">
    <property type="component" value="Unassembled WGS sequence"/>
</dbReference>
<name>A0ABD3STN7_9LAMI</name>
<keyword evidence="2" id="KW-1185">Reference proteome</keyword>
<evidence type="ECO:0000313" key="2">
    <source>
        <dbReference type="Proteomes" id="UP001634393"/>
    </source>
</evidence>
<proteinExistence type="predicted"/>
<accession>A0ABD3STN7</accession>
<sequence>MVTLMVPNFRNMQIWYHNLKRLRSLGTKFAAFLKRTTCRTAIVYVIFLTAKVVRMEEINNALQVVCLTQG</sequence>
<protein>
    <submittedName>
        <fullName evidence="1">Uncharacterized protein</fullName>
    </submittedName>
</protein>
<comment type="caution">
    <text evidence="1">The sequence shown here is derived from an EMBL/GenBank/DDBJ whole genome shotgun (WGS) entry which is preliminary data.</text>
</comment>
<organism evidence="1 2">
    <name type="scientific">Penstemon smallii</name>
    <dbReference type="NCBI Taxonomy" id="265156"/>
    <lineage>
        <taxon>Eukaryota</taxon>
        <taxon>Viridiplantae</taxon>
        <taxon>Streptophyta</taxon>
        <taxon>Embryophyta</taxon>
        <taxon>Tracheophyta</taxon>
        <taxon>Spermatophyta</taxon>
        <taxon>Magnoliopsida</taxon>
        <taxon>eudicotyledons</taxon>
        <taxon>Gunneridae</taxon>
        <taxon>Pentapetalae</taxon>
        <taxon>asterids</taxon>
        <taxon>lamiids</taxon>
        <taxon>Lamiales</taxon>
        <taxon>Plantaginaceae</taxon>
        <taxon>Cheloneae</taxon>
        <taxon>Penstemon</taxon>
    </lineage>
</organism>
<evidence type="ECO:0000313" key="1">
    <source>
        <dbReference type="EMBL" id="KAL3827969.1"/>
    </source>
</evidence>
<gene>
    <name evidence="1" type="ORF">ACJIZ3_016771</name>
</gene>
<dbReference type="AlphaFoldDB" id="A0ABD3STN7"/>
<dbReference type="EMBL" id="JBJXBP010000005">
    <property type="protein sequence ID" value="KAL3827969.1"/>
    <property type="molecule type" value="Genomic_DNA"/>
</dbReference>